<name>A0A6A6VAV1_9PLEO</name>
<dbReference type="AlphaFoldDB" id="A0A6A6VAV1"/>
<keyword evidence="2" id="KW-1185">Reference proteome</keyword>
<accession>A0A6A6VAV1</accession>
<gene>
    <name evidence="1" type="ORF">M011DRAFT_458132</name>
</gene>
<reference evidence="1" key="1">
    <citation type="journal article" date="2020" name="Stud. Mycol.">
        <title>101 Dothideomycetes genomes: a test case for predicting lifestyles and emergence of pathogens.</title>
        <authorList>
            <person name="Haridas S."/>
            <person name="Albert R."/>
            <person name="Binder M."/>
            <person name="Bloem J."/>
            <person name="Labutti K."/>
            <person name="Salamov A."/>
            <person name="Andreopoulos B."/>
            <person name="Baker S."/>
            <person name="Barry K."/>
            <person name="Bills G."/>
            <person name="Bluhm B."/>
            <person name="Cannon C."/>
            <person name="Castanera R."/>
            <person name="Culley D."/>
            <person name="Daum C."/>
            <person name="Ezra D."/>
            <person name="Gonzalez J."/>
            <person name="Henrissat B."/>
            <person name="Kuo A."/>
            <person name="Liang C."/>
            <person name="Lipzen A."/>
            <person name="Lutzoni F."/>
            <person name="Magnuson J."/>
            <person name="Mondo S."/>
            <person name="Nolan M."/>
            <person name="Ohm R."/>
            <person name="Pangilinan J."/>
            <person name="Park H.-J."/>
            <person name="Ramirez L."/>
            <person name="Alfaro M."/>
            <person name="Sun H."/>
            <person name="Tritt A."/>
            <person name="Yoshinaga Y."/>
            <person name="Zwiers L.-H."/>
            <person name="Turgeon B."/>
            <person name="Goodwin S."/>
            <person name="Spatafora J."/>
            <person name="Crous P."/>
            <person name="Grigoriev I."/>
        </authorList>
    </citation>
    <scope>NUCLEOTIDE SEQUENCE</scope>
    <source>
        <strain evidence="1">CBS 119925</strain>
    </source>
</reference>
<evidence type="ECO:0000313" key="1">
    <source>
        <dbReference type="EMBL" id="KAF2747685.1"/>
    </source>
</evidence>
<dbReference type="OrthoDB" id="4392610at2759"/>
<organism evidence="1 2">
    <name type="scientific">Sporormia fimetaria CBS 119925</name>
    <dbReference type="NCBI Taxonomy" id="1340428"/>
    <lineage>
        <taxon>Eukaryota</taxon>
        <taxon>Fungi</taxon>
        <taxon>Dikarya</taxon>
        <taxon>Ascomycota</taxon>
        <taxon>Pezizomycotina</taxon>
        <taxon>Dothideomycetes</taxon>
        <taxon>Pleosporomycetidae</taxon>
        <taxon>Pleosporales</taxon>
        <taxon>Sporormiaceae</taxon>
        <taxon>Sporormia</taxon>
    </lineage>
</organism>
<protein>
    <submittedName>
        <fullName evidence="1">DUF1763-domain-containing protein</fullName>
    </submittedName>
</protein>
<proteinExistence type="predicted"/>
<dbReference type="EMBL" id="MU006571">
    <property type="protein sequence ID" value="KAF2747685.1"/>
    <property type="molecule type" value="Genomic_DNA"/>
</dbReference>
<sequence length="134" mass="16002">MARREIVRAYRHILRQSLRAIHFSKPARVTLQDRLRLAFRQGNAQDFDRRKIANTLEFLRYAAAENGLEHKILKNLLYIWWHEFAGDRRTPRKLQNIEEVEMKATAYDNFVHHIRMLNEDMGMCIPTTIIRGAR</sequence>
<dbReference type="Proteomes" id="UP000799440">
    <property type="component" value="Unassembled WGS sequence"/>
</dbReference>
<evidence type="ECO:0000313" key="2">
    <source>
        <dbReference type="Proteomes" id="UP000799440"/>
    </source>
</evidence>